<dbReference type="InterPro" id="IPR013783">
    <property type="entry name" value="Ig-like_fold"/>
</dbReference>
<proteinExistence type="predicted"/>
<dbReference type="InterPro" id="IPR036116">
    <property type="entry name" value="FN3_sf"/>
</dbReference>
<dbReference type="Gene3D" id="2.60.40.10">
    <property type="entry name" value="Immunoglobulins"/>
    <property type="match status" value="1"/>
</dbReference>
<organism evidence="2 3">
    <name type="scientific">Acanthamoeba castellanii (strain ATCC 30010 / Neff)</name>
    <dbReference type="NCBI Taxonomy" id="1257118"/>
    <lineage>
        <taxon>Eukaryota</taxon>
        <taxon>Amoebozoa</taxon>
        <taxon>Discosea</taxon>
        <taxon>Longamoebia</taxon>
        <taxon>Centramoebida</taxon>
        <taxon>Acanthamoebidae</taxon>
        <taxon>Acanthamoeba</taxon>
    </lineage>
</organism>
<reference evidence="2 3" key="1">
    <citation type="journal article" date="2013" name="Genome Biol.">
        <title>Genome of Acanthamoeba castellanii highlights extensive lateral gene transfer and early evolution of tyrosine kinase signaling.</title>
        <authorList>
            <person name="Clarke M."/>
            <person name="Lohan A.J."/>
            <person name="Liu B."/>
            <person name="Lagkouvardos I."/>
            <person name="Roy S."/>
            <person name="Zafar N."/>
            <person name="Bertelli C."/>
            <person name="Schilde C."/>
            <person name="Kianianmomeni A."/>
            <person name="Burglin T.R."/>
            <person name="Frech C."/>
            <person name="Turcotte B."/>
            <person name="Kopec K.O."/>
            <person name="Synnott J.M."/>
            <person name="Choo C."/>
            <person name="Paponov I."/>
            <person name="Finkler A."/>
            <person name="Soon Heng Tan C."/>
            <person name="Hutchins A.P."/>
            <person name="Weinmeier T."/>
            <person name="Rattei T."/>
            <person name="Chu J.S."/>
            <person name="Gimenez G."/>
            <person name="Irimia M."/>
            <person name="Rigden D.J."/>
            <person name="Fitzpatrick D.A."/>
            <person name="Lorenzo-Morales J."/>
            <person name="Bateman A."/>
            <person name="Chiu C.H."/>
            <person name="Tang P."/>
            <person name="Hegemann P."/>
            <person name="Fromm H."/>
            <person name="Raoult D."/>
            <person name="Greub G."/>
            <person name="Miranda-Saavedra D."/>
            <person name="Chen N."/>
            <person name="Nash P."/>
            <person name="Ginger M.L."/>
            <person name="Horn M."/>
            <person name="Schaap P."/>
            <person name="Caler L."/>
            <person name="Loftus B."/>
        </authorList>
    </citation>
    <scope>NUCLEOTIDE SEQUENCE [LARGE SCALE GENOMIC DNA]</scope>
    <source>
        <strain evidence="2 3">Neff</strain>
    </source>
</reference>
<gene>
    <name evidence="2" type="ORF">ACA1_066270</name>
</gene>
<feature type="transmembrane region" description="Helical" evidence="1">
    <location>
        <begin position="6"/>
        <end position="22"/>
    </location>
</feature>
<keyword evidence="1" id="KW-0812">Transmembrane</keyword>
<sequence length="292" mass="30655">MWGAVAVIVVVIVFEFIRWAIYKRTHGKSSQSDTLIGSVRNVRLEPHDAFVSAFYGQPHTAGFMFTWDPPTNGSGAGYSMSYSYSITDPSGDKTPQATVGSNVAFLPTPLKDGTYAITIAASNQFGTGPSATFNGTLDLKPQPFPANAIRYVPPGGSVSHPTAGYYFEWDAVPTGEDATASVSYPDGSGVYLAPGTCGTFSNVASTCSPNSDGSQTCVSDMQPVYGSPNLSSLPACTAIGMTDKSMRNMPVNLKVDVVPQNALIAQASMTVGTVFPGTAPARVTNGRIAQHQ</sequence>
<dbReference type="SUPFAM" id="SSF49265">
    <property type="entry name" value="Fibronectin type III"/>
    <property type="match status" value="1"/>
</dbReference>
<evidence type="ECO:0000313" key="3">
    <source>
        <dbReference type="Proteomes" id="UP000011083"/>
    </source>
</evidence>
<evidence type="ECO:0000313" key="2">
    <source>
        <dbReference type="EMBL" id="ELR17805.1"/>
    </source>
</evidence>
<dbReference type="VEuPathDB" id="AmoebaDB:ACA1_066270"/>
<keyword evidence="1" id="KW-0472">Membrane</keyword>
<dbReference type="GeneID" id="14918112"/>
<name>L8GXT2_ACACF</name>
<accession>L8GXT2</accession>
<evidence type="ECO:0000256" key="1">
    <source>
        <dbReference type="SAM" id="Phobius"/>
    </source>
</evidence>
<dbReference type="RefSeq" id="XP_004339818.1">
    <property type="nucleotide sequence ID" value="XM_004339770.1"/>
</dbReference>
<keyword evidence="1" id="KW-1133">Transmembrane helix</keyword>
<keyword evidence="3" id="KW-1185">Reference proteome</keyword>
<dbReference type="Proteomes" id="UP000011083">
    <property type="component" value="Unassembled WGS sequence"/>
</dbReference>
<dbReference type="EMBL" id="KB007974">
    <property type="protein sequence ID" value="ELR17805.1"/>
    <property type="molecule type" value="Genomic_DNA"/>
</dbReference>
<evidence type="ECO:0008006" key="4">
    <source>
        <dbReference type="Google" id="ProtNLM"/>
    </source>
</evidence>
<protein>
    <recommendedName>
        <fullName evidence="4">Fibronectin type III domain containing protein</fullName>
    </recommendedName>
</protein>
<dbReference type="KEGG" id="acan:ACA1_066270"/>
<dbReference type="AlphaFoldDB" id="L8GXT2"/>